<keyword evidence="3" id="KW-0511">Multifunctional enzyme</keyword>
<gene>
    <name evidence="4" type="primary">fadB_5</name>
    <name evidence="4" type="ORF">A8U91_02272</name>
</gene>
<dbReference type="EC" id="4.2.1.17" evidence="4"/>
<dbReference type="PATRIC" id="fig|2746.7.peg.2330"/>
<dbReference type="PANTHER" id="PTHR23309">
    <property type="entry name" value="3-HYDROXYACYL-COA DEHYROGENASE"/>
    <property type="match status" value="1"/>
</dbReference>
<dbReference type="GO" id="GO:0016853">
    <property type="term" value="F:isomerase activity"/>
    <property type="evidence" value="ECO:0007669"/>
    <property type="project" value="UniProtKB-KW"/>
</dbReference>
<reference evidence="4 5" key="1">
    <citation type="submission" date="2016-06" db="EMBL/GenBank/DDBJ databases">
        <title>Genome sequence of halotolerant plant growth promoting strain of Halomonas elongata HEK1 isolated from salterns of Rann of Kutch, Gujarat, India.</title>
        <authorList>
            <person name="Gaba S."/>
            <person name="Singh R.N."/>
            <person name="Abrol S."/>
            <person name="Kaushik R."/>
            <person name="Saxena A.K."/>
        </authorList>
    </citation>
    <scope>NUCLEOTIDE SEQUENCE [LARGE SCALE GENOMIC DNA]</scope>
    <source>
        <strain evidence="4 5">HEK1</strain>
    </source>
</reference>
<dbReference type="SUPFAM" id="SSF52096">
    <property type="entry name" value="ClpP/crotonase"/>
    <property type="match status" value="1"/>
</dbReference>
<accession>A0A1B8P6Q1</accession>
<dbReference type="CDD" id="cd06558">
    <property type="entry name" value="crotonase-like"/>
    <property type="match status" value="1"/>
</dbReference>
<dbReference type="InterPro" id="IPR029045">
    <property type="entry name" value="ClpP/crotonase-like_dom_sf"/>
</dbReference>
<dbReference type="Proteomes" id="UP000092504">
    <property type="component" value="Unassembled WGS sequence"/>
</dbReference>
<comment type="caution">
    <text evidence="4">The sequence shown here is derived from an EMBL/GenBank/DDBJ whole genome shotgun (WGS) entry which is preliminary data.</text>
</comment>
<dbReference type="Gene3D" id="3.90.226.10">
    <property type="entry name" value="2-enoyl-CoA Hydratase, Chain A, domain 1"/>
    <property type="match status" value="1"/>
</dbReference>
<dbReference type="AlphaFoldDB" id="A0A1B8P6Q1"/>
<evidence type="ECO:0000256" key="2">
    <source>
        <dbReference type="ARBA" id="ARBA00023239"/>
    </source>
</evidence>
<protein>
    <submittedName>
        <fullName evidence="4">Putative enoyl-CoA hydratase</fullName>
        <ecNumber evidence="4">4.2.1.17</ecNumber>
    </submittedName>
</protein>
<proteinExistence type="predicted"/>
<keyword evidence="2 4" id="KW-0456">Lyase</keyword>
<evidence type="ECO:0000313" key="5">
    <source>
        <dbReference type="Proteomes" id="UP000092504"/>
    </source>
</evidence>
<dbReference type="EMBL" id="MAJD01000001">
    <property type="protein sequence ID" value="OBX37893.1"/>
    <property type="molecule type" value="Genomic_DNA"/>
</dbReference>
<keyword evidence="1" id="KW-0413">Isomerase</keyword>
<evidence type="ECO:0000256" key="3">
    <source>
        <dbReference type="ARBA" id="ARBA00023268"/>
    </source>
</evidence>
<dbReference type="Pfam" id="PF00378">
    <property type="entry name" value="ECH_1"/>
    <property type="match status" value="1"/>
</dbReference>
<dbReference type="InterPro" id="IPR001753">
    <property type="entry name" value="Enoyl-CoA_hydra/iso"/>
</dbReference>
<evidence type="ECO:0000313" key="4">
    <source>
        <dbReference type="EMBL" id="OBX37893.1"/>
    </source>
</evidence>
<organism evidence="4 5">
    <name type="scientific">Halomonas elongata</name>
    <dbReference type="NCBI Taxonomy" id="2746"/>
    <lineage>
        <taxon>Bacteria</taxon>
        <taxon>Pseudomonadati</taxon>
        <taxon>Pseudomonadota</taxon>
        <taxon>Gammaproteobacteria</taxon>
        <taxon>Oceanospirillales</taxon>
        <taxon>Halomonadaceae</taxon>
        <taxon>Halomonas</taxon>
    </lineage>
</organism>
<evidence type="ECO:0000256" key="1">
    <source>
        <dbReference type="ARBA" id="ARBA00023235"/>
    </source>
</evidence>
<sequence length="530" mass="56980">MSTPETLTAAPVQFSREGRCGKICINNPPVNALGQAVRQGLLEALQQALEDKAVDVIVVVAAGRTFIAGADIREFGKSPQPPLLANVITALEDSHKPIVAVLHGTALGGGLEVALGCHWRIALEGTRVGLPEVKLGLLPGAGGTQRLPRLAGIDMALDMMTSGRFVDASEAWHHGIVDEVVAGDDPQAVARMAAKQWMAGQIMPRVTRKLSAPANEEDAMERYRERLGRDVPYLFSPFRCVEAVEAATQLPFTDGIARERELFRQCMDSPQRAGLIHHFFAVRDTYKVPGVKSDAVLTTLGLLGHHPLFEALAAPAAKAGVTLVNLDEATSSSNPVTACLVAADIDSSRYQRLRNSMPTDLIWIEVATTDVMSRSISGISLVLPPHATDLLVCELVDNTGNAIRIQEMANTLRRLKCQVVVTKGQSVIAKLDKALKHSLNENTEAQVVAWSAQGWDLTPWQSSESLERAQAHDADACRMLDHAWQEVALRVSAAGQVHRGSDVDVLAIQAFGYPAHLGGPSFRALSGAES</sequence>
<dbReference type="GO" id="GO:0004300">
    <property type="term" value="F:enoyl-CoA hydratase activity"/>
    <property type="evidence" value="ECO:0007669"/>
    <property type="project" value="UniProtKB-EC"/>
</dbReference>
<name>A0A1B8P6Q1_HALEL</name>